<evidence type="ECO:0000256" key="2">
    <source>
        <dbReference type="SAM" id="Phobius"/>
    </source>
</evidence>
<feature type="transmembrane region" description="Helical" evidence="2">
    <location>
        <begin position="92"/>
        <end position="109"/>
    </location>
</feature>
<evidence type="ECO:0000313" key="5">
    <source>
        <dbReference type="Proteomes" id="UP000248889"/>
    </source>
</evidence>
<dbReference type="SMART" id="SM00331">
    <property type="entry name" value="PP2C_SIG"/>
    <property type="match status" value="1"/>
</dbReference>
<protein>
    <submittedName>
        <fullName evidence="4">Serine/threonine-protein phosphatase</fullName>
    </submittedName>
</protein>
<dbReference type="InterPro" id="IPR052016">
    <property type="entry name" value="Bact_Sigma-Reg"/>
</dbReference>
<dbReference type="OrthoDB" id="3210173at2"/>
<dbReference type="PANTHER" id="PTHR43156">
    <property type="entry name" value="STAGE II SPORULATION PROTEIN E-RELATED"/>
    <property type="match status" value="1"/>
</dbReference>
<proteinExistence type="predicted"/>
<dbReference type="InterPro" id="IPR001932">
    <property type="entry name" value="PPM-type_phosphatase-like_dom"/>
</dbReference>
<name>A0A2X0J3J6_9ACTN</name>
<sequence length="385" mass="40807">MSVFPSSVPTPPRHGGRSRRMHWAPILLLVIDLVLEVAFSHVVAAGFLVTLLPVVTAFTLGPRVVGGATALALGLQLFLADRVGHLTEQHHVWVYVSTALAGALGAALATQRRRQSRDLVRVRTVAETLQRAVLRPVPGRPGGLLAAGFYHPAEGDAGVGGDLFEVCETRFGTRVLLGDVRGKGLEAVRTVADVLGAFRTAAHETPDLTALAAQLDRQVARHAAETRDDELFVTAVLAEHQPASGRLLVVNRGHLDPLLLTDSGVEAVRCPERLPLGLGALAGPPAPDEPDVTVRTLRPGDTLLLCTDGITEARDATGSFYPLAARLDALGVREPGAVIDHLVRDVPSYADELHDDLTALALSPTPRPLAAVSAQPHHLRDARAA</sequence>
<evidence type="ECO:0000259" key="3">
    <source>
        <dbReference type="SMART" id="SM00331"/>
    </source>
</evidence>
<gene>
    <name evidence="4" type="ORF">DN069_30230</name>
</gene>
<keyword evidence="1" id="KW-0378">Hydrolase</keyword>
<organism evidence="4 5">
    <name type="scientific">Streptacidiphilus pinicola</name>
    <dbReference type="NCBI Taxonomy" id="2219663"/>
    <lineage>
        <taxon>Bacteria</taxon>
        <taxon>Bacillati</taxon>
        <taxon>Actinomycetota</taxon>
        <taxon>Actinomycetes</taxon>
        <taxon>Kitasatosporales</taxon>
        <taxon>Streptomycetaceae</taxon>
        <taxon>Streptacidiphilus</taxon>
    </lineage>
</organism>
<keyword evidence="2" id="KW-1133">Transmembrane helix</keyword>
<dbReference type="PANTHER" id="PTHR43156:SF2">
    <property type="entry name" value="STAGE II SPORULATION PROTEIN E"/>
    <property type="match status" value="1"/>
</dbReference>
<keyword evidence="2" id="KW-0812">Transmembrane</keyword>
<evidence type="ECO:0000313" key="4">
    <source>
        <dbReference type="EMBL" id="RAG81948.1"/>
    </source>
</evidence>
<dbReference type="InterPro" id="IPR036457">
    <property type="entry name" value="PPM-type-like_dom_sf"/>
</dbReference>
<dbReference type="Pfam" id="PF07228">
    <property type="entry name" value="SpoIIE"/>
    <property type="match status" value="1"/>
</dbReference>
<dbReference type="AlphaFoldDB" id="A0A2X0J3J6"/>
<evidence type="ECO:0000256" key="1">
    <source>
        <dbReference type="ARBA" id="ARBA00022801"/>
    </source>
</evidence>
<dbReference type="EMBL" id="QKYN01000131">
    <property type="protein sequence ID" value="RAG81948.1"/>
    <property type="molecule type" value="Genomic_DNA"/>
</dbReference>
<dbReference type="FunFam" id="3.60.40.10:FF:000058">
    <property type="entry name" value="Stage II sporulation protein E"/>
    <property type="match status" value="1"/>
</dbReference>
<feature type="transmembrane region" description="Helical" evidence="2">
    <location>
        <begin position="26"/>
        <end position="54"/>
    </location>
</feature>
<keyword evidence="5" id="KW-1185">Reference proteome</keyword>
<keyword evidence="2" id="KW-0472">Membrane</keyword>
<reference evidence="4 5" key="1">
    <citation type="submission" date="2018-06" db="EMBL/GenBank/DDBJ databases">
        <title>Streptacidiphilus pinicola sp. nov., isolated from pine grove soil.</title>
        <authorList>
            <person name="Roh S.G."/>
            <person name="Park S."/>
            <person name="Kim M.-K."/>
            <person name="Yun B.-R."/>
            <person name="Park J."/>
            <person name="Kim M.J."/>
            <person name="Kim Y.S."/>
            <person name="Kim S.B."/>
        </authorList>
    </citation>
    <scope>NUCLEOTIDE SEQUENCE [LARGE SCALE GENOMIC DNA]</scope>
    <source>
        <strain evidence="4 5">MMS16-CNU450</strain>
    </source>
</reference>
<dbReference type="Proteomes" id="UP000248889">
    <property type="component" value="Unassembled WGS sequence"/>
</dbReference>
<dbReference type="SUPFAM" id="SSF81606">
    <property type="entry name" value="PP2C-like"/>
    <property type="match status" value="1"/>
</dbReference>
<dbReference type="RefSeq" id="WP_111506374.1">
    <property type="nucleotide sequence ID" value="NZ_QKYN01000131.1"/>
</dbReference>
<dbReference type="GO" id="GO:0016791">
    <property type="term" value="F:phosphatase activity"/>
    <property type="evidence" value="ECO:0007669"/>
    <property type="project" value="TreeGrafter"/>
</dbReference>
<accession>A0A2X0J3J6</accession>
<dbReference type="Gene3D" id="3.60.40.10">
    <property type="entry name" value="PPM-type phosphatase domain"/>
    <property type="match status" value="1"/>
</dbReference>
<comment type="caution">
    <text evidence="4">The sequence shown here is derived from an EMBL/GenBank/DDBJ whole genome shotgun (WGS) entry which is preliminary data.</text>
</comment>
<feature type="domain" description="PPM-type phosphatase" evidence="3">
    <location>
        <begin position="144"/>
        <end position="364"/>
    </location>
</feature>
<feature type="transmembrane region" description="Helical" evidence="2">
    <location>
        <begin position="60"/>
        <end position="80"/>
    </location>
</feature>